<feature type="region of interest" description="Disordered" evidence="1">
    <location>
        <begin position="79"/>
        <end position="108"/>
    </location>
</feature>
<name>A0A4Y2IMH6_ARAVE</name>
<evidence type="ECO:0000313" key="3">
    <source>
        <dbReference type="EMBL" id="GBM78834.1"/>
    </source>
</evidence>
<protein>
    <recommendedName>
        <fullName evidence="2">Retroviral polymerase SH3-like domain-containing protein</fullName>
    </recommendedName>
</protein>
<evidence type="ECO:0000313" key="4">
    <source>
        <dbReference type="Proteomes" id="UP000499080"/>
    </source>
</evidence>
<dbReference type="OrthoDB" id="413361at2759"/>
<reference evidence="3 4" key="1">
    <citation type="journal article" date="2019" name="Sci. Rep.">
        <title>Orb-weaving spider Araneus ventricosus genome elucidates the spidroin gene catalogue.</title>
        <authorList>
            <person name="Kono N."/>
            <person name="Nakamura H."/>
            <person name="Ohtoshi R."/>
            <person name="Moran D.A.P."/>
            <person name="Shinohara A."/>
            <person name="Yoshida Y."/>
            <person name="Fujiwara M."/>
            <person name="Mori M."/>
            <person name="Tomita M."/>
            <person name="Arakawa K."/>
        </authorList>
    </citation>
    <scope>NUCLEOTIDE SEQUENCE [LARGE SCALE GENOMIC DNA]</scope>
</reference>
<dbReference type="InterPro" id="IPR057670">
    <property type="entry name" value="SH3_retrovirus"/>
</dbReference>
<comment type="caution">
    <text evidence="3">The sequence shown here is derived from an EMBL/GenBank/DDBJ whole genome shotgun (WGS) entry which is preliminary data.</text>
</comment>
<keyword evidence="4" id="KW-1185">Reference proteome</keyword>
<accession>A0A4Y2IMH6</accession>
<feature type="domain" description="Retroviral polymerase SH3-like" evidence="2">
    <location>
        <begin position="2"/>
        <end position="42"/>
    </location>
</feature>
<proteinExistence type="predicted"/>
<dbReference type="Pfam" id="PF25597">
    <property type="entry name" value="SH3_retrovirus"/>
    <property type="match status" value="1"/>
</dbReference>
<organism evidence="3 4">
    <name type="scientific">Araneus ventricosus</name>
    <name type="common">Orbweaver spider</name>
    <name type="synonym">Epeira ventricosa</name>
    <dbReference type="NCBI Taxonomy" id="182803"/>
    <lineage>
        <taxon>Eukaryota</taxon>
        <taxon>Metazoa</taxon>
        <taxon>Ecdysozoa</taxon>
        <taxon>Arthropoda</taxon>
        <taxon>Chelicerata</taxon>
        <taxon>Arachnida</taxon>
        <taxon>Araneae</taxon>
        <taxon>Araneomorphae</taxon>
        <taxon>Entelegynae</taxon>
        <taxon>Araneoidea</taxon>
        <taxon>Araneidae</taxon>
        <taxon>Araneus</taxon>
    </lineage>
</organism>
<dbReference type="EMBL" id="BGPR01002783">
    <property type="protein sequence ID" value="GBM78834.1"/>
    <property type="molecule type" value="Genomic_DNA"/>
</dbReference>
<sequence length="153" mass="17717">MMFIGYYQDRKGYRLIDPVSYEIINARDVHFLENQMYHQTNTNKPEFYDSLFIGSIANSSDNEDNHDLNIETESLINDNSEIDSSGNITTTNDNASDNNTNMDNAVDNSLPVLTRPYRETRLSNRYLVFDMKGVNSRSREGSNWPKLRMSSKR</sequence>
<evidence type="ECO:0000259" key="2">
    <source>
        <dbReference type="Pfam" id="PF25597"/>
    </source>
</evidence>
<feature type="compositionally biased region" description="Low complexity" evidence="1">
    <location>
        <begin position="87"/>
        <end position="104"/>
    </location>
</feature>
<dbReference type="Proteomes" id="UP000499080">
    <property type="component" value="Unassembled WGS sequence"/>
</dbReference>
<dbReference type="AlphaFoldDB" id="A0A4Y2IMH6"/>
<evidence type="ECO:0000256" key="1">
    <source>
        <dbReference type="SAM" id="MobiDB-lite"/>
    </source>
</evidence>
<gene>
    <name evidence="3" type="ORF">AVEN_157797_1</name>
</gene>